<evidence type="ECO:0000313" key="4">
    <source>
        <dbReference type="Proteomes" id="UP000325577"/>
    </source>
</evidence>
<feature type="compositionally biased region" description="Polar residues" evidence="1">
    <location>
        <begin position="179"/>
        <end position="189"/>
    </location>
</feature>
<accession>A0A5J5BFQ9</accession>
<feature type="compositionally biased region" description="Basic and acidic residues" evidence="1">
    <location>
        <begin position="190"/>
        <end position="201"/>
    </location>
</feature>
<dbReference type="GO" id="GO:0008083">
    <property type="term" value="F:growth factor activity"/>
    <property type="evidence" value="ECO:0007669"/>
    <property type="project" value="InterPro"/>
</dbReference>
<evidence type="ECO:0000256" key="1">
    <source>
        <dbReference type="SAM" id="MobiDB-lite"/>
    </source>
</evidence>
<dbReference type="PANTHER" id="PTHR36313">
    <property type="entry name" value="ROOT MERISTEM GROWTH FACTOR 2"/>
    <property type="match status" value="1"/>
</dbReference>
<dbReference type="Proteomes" id="UP000325577">
    <property type="component" value="Linkage Group LG13"/>
</dbReference>
<reference evidence="3 4" key="1">
    <citation type="submission" date="2019-09" db="EMBL/GenBank/DDBJ databases">
        <title>A chromosome-level genome assembly of the Chinese tupelo Nyssa sinensis.</title>
        <authorList>
            <person name="Yang X."/>
            <person name="Kang M."/>
            <person name="Yang Y."/>
            <person name="Xiong H."/>
            <person name="Wang M."/>
            <person name="Zhang Z."/>
            <person name="Wang Z."/>
            <person name="Wu H."/>
            <person name="Ma T."/>
            <person name="Liu J."/>
            <person name="Xi Z."/>
        </authorList>
    </citation>
    <scope>NUCLEOTIDE SEQUENCE [LARGE SCALE GENOMIC DNA]</scope>
    <source>
        <strain evidence="3">J267</strain>
        <tissue evidence="3">Leaf</tissue>
    </source>
</reference>
<keyword evidence="4" id="KW-1185">Reference proteome</keyword>
<gene>
    <name evidence="3" type="ORF">F0562_025063</name>
</gene>
<name>A0A5J5BFQ9_9ASTE</name>
<dbReference type="EMBL" id="CM018036">
    <property type="protein sequence ID" value="KAA8541100.1"/>
    <property type="molecule type" value="Genomic_DNA"/>
</dbReference>
<protein>
    <submittedName>
        <fullName evidence="3">Uncharacterized protein</fullName>
    </submittedName>
</protein>
<evidence type="ECO:0000313" key="3">
    <source>
        <dbReference type="EMBL" id="KAA8541100.1"/>
    </source>
</evidence>
<organism evidence="3 4">
    <name type="scientific">Nyssa sinensis</name>
    <dbReference type="NCBI Taxonomy" id="561372"/>
    <lineage>
        <taxon>Eukaryota</taxon>
        <taxon>Viridiplantae</taxon>
        <taxon>Streptophyta</taxon>
        <taxon>Embryophyta</taxon>
        <taxon>Tracheophyta</taxon>
        <taxon>Spermatophyta</taxon>
        <taxon>Magnoliopsida</taxon>
        <taxon>eudicotyledons</taxon>
        <taxon>Gunneridae</taxon>
        <taxon>Pentapetalae</taxon>
        <taxon>asterids</taxon>
        <taxon>Cornales</taxon>
        <taxon>Nyssaceae</taxon>
        <taxon>Nyssa</taxon>
    </lineage>
</organism>
<proteinExistence type="predicted"/>
<feature type="signal peptide" evidence="2">
    <location>
        <begin position="1"/>
        <end position="25"/>
    </location>
</feature>
<feature type="chain" id="PRO_5023933051" evidence="2">
    <location>
        <begin position="26"/>
        <end position="255"/>
    </location>
</feature>
<dbReference type="GO" id="GO:0010082">
    <property type="term" value="P:regulation of root meristem growth"/>
    <property type="evidence" value="ECO:0007669"/>
    <property type="project" value="InterPro"/>
</dbReference>
<dbReference type="InterPro" id="IPR038804">
    <property type="entry name" value="RGF3"/>
</dbReference>
<dbReference type="AlphaFoldDB" id="A0A5J5BFQ9"/>
<dbReference type="OrthoDB" id="1937240at2759"/>
<sequence length="255" mass="27841">MVSIRFKNFVLGIMLIFLALRDSVAYTYQVTEKVVPDGSPFNFEKVNCQLLFHNKAKVIICSISKTNTLQEFFDAIPAAAEAKSTGRLGGRKMMEKRVLGKETAANEEGVNGGASKISGATHSVGNYNHKGRGKLNVEQKLSGSRPHPVNVKMDGTSMLKPKPLISGRLKTSGKVNFDVPNSNQLCSQDSKADSSRGRLECSKNLVPDQESDEIDTSQKLESQKLPAETATEMVNLMNKDYQGAGKAQHKPPINN</sequence>
<dbReference type="PANTHER" id="PTHR36313:SF7">
    <property type="entry name" value="OS09G0474600 PROTEIN"/>
    <property type="match status" value="1"/>
</dbReference>
<evidence type="ECO:0000256" key="2">
    <source>
        <dbReference type="SAM" id="SignalP"/>
    </source>
</evidence>
<keyword evidence="2" id="KW-0732">Signal</keyword>
<feature type="region of interest" description="Disordered" evidence="1">
    <location>
        <begin position="109"/>
        <end position="255"/>
    </location>
</feature>